<dbReference type="InterPro" id="IPR024079">
    <property type="entry name" value="MetalloPept_cat_dom_sf"/>
</dbReference>
<dbReference type="PANTHER" id="PTHR10127">
    <property type="entry name" value="DISCOIDIN, CUB, EGF, LAMININ , AND ZINC METALLOPROTEASE DOMAIN CONTAINING"/>
    <property type="match status" value="1"/>
</dbReference>
<dbReference type="SMART" id="SM00235">
    <property type="entry name" value="ZnMc"/>
    <property type="match status" value="1"/>
</dbReference>
<feature type="chain" id="PRO_5044990875" description="Metalloendopeptidase" evidence="2">
    <location>
        <begin position="22"/>
        <end position="271"/>
    </location>
</feature>
<sequence>MGIFIYVVIFNLSPLLVFSSARFLNTDEANTSVDENEDGEFFTRVDDMIFLSRRVKAGLSSTRFRWFGGMIPYKIQRGLPEEMYEMLHDAMDLIEEHTCIEFIEKTAEKNYIYISYSEEGCFSHVGMVNRGRQKLNLGRGCWKFGTIVHELIHSIGFSHEHQRNDRDTYITIAYENVEEGKEHNFKLDREMGLEFSTYEMPYNYASVMHYGSMAFSDEDDEPTIIPKKLSELSSKHVYYSALDDDGRPVIGLRKLTWGDVRMINLMYKDHC</sequence>
<comment type="caution">
    <text evidence="4">The sequence shown here is derived from an EMBL/GenBank/DDBJ whole genome shotgun (WGS) entry which is preliminary data.</text>
</comment>
<dbReference type="CDD" id="cd04280">
    <property type="entry name" value="ZnMc_astacin_like"/>
    <property type="match status" value="1"/>
</dbReference>
<evidence type="ECO:0000259" key="3">
    <source>
        <dbReference type="PROSITE" id="PS51864"/>
    </source>
</evidence>
<evidence type="ECO:0000256" key="1">
    <source>
        <dbReference type="PROSITE-ProRule" id="PRU01211"/>
    </source>
</evidence>
<feature type="signal peptide" evidence="2">
    <location>
        <begin position="1"/>
        <end position="21"/>
    </location>
</feature>
<gene>
    <name evidence="4" type="ORF">ODALV1_LOCUS9050</name>
</gene>
<keyword evidence="2" id="KW-0732">Signal</keyword>
<dbReference type="InterPro" id="IPR034035">
    <property type="entry name" value="Astacin-like_dom"/>
</dbReference>
<dbReference type="PANTHER" id="PTHR10127:SF850">
    <property type="entry name" value="METALLOENDOPEPTIDASE"/>
    <property type="match status" value="1"/>
</dbReference>
<dbReference type="Gene3D" id="3.40.390.10">
    <property type="entry name" value="Collagenase (Catalytic Domain)"/>
    <property type="match status" value="1"/>
</dbReference>
<protein>
    <recommendedName>
        <fullName evidence="2">Metalloendopeptidase</fullName>
        <ecNumber evidence="2">3.4.24.-</ecNumber>
    </recommendedName>
</protein>
<accession>A0ABP1QDM8</accession>
<dbReference type="InterPro" id="IPR006026">
    <property type="entry name" value="Peptidase_Metallo"/>
</dbReference>
<feature type="binding site" evidence="1">
    <location>
        <position position="149"/>
    </location>
    <ligand>
        <name>Zn(2+)</name>
        <dbReference type="ChEBI" id="CHEBI:29105"/>
        <note>catalytic</note>
    </ligand>
</feature>
<dbReference type="InterPro" id="IPR001506">
    <property type="entry name" value="Peptidase_M12A"/>
</dbReference>
<evidence type="ECO:0000256" key="2">
    <source>
        <dbReference type="RuleBase" id="RU361183"/>
    </source>
</evidence>
<organism evidence="4 5">
    <name type="scientific">Orchesella dallaii</name>
    <dbReference type="NCBI Taxonomy" id="48710"/>
    <lineage>
        <taxon>Eukaryota</taxon>
        <taxon>Metazoa</taxon>
        <taxon>Ecdysozoa</taxon>
        <taxon>Arthropoda</taxon>
        <taxon>Hexapoda</taxon>
        <taxon>Collembola</taxon>
        <taxon>Entomobryomorpha</taxon>
        <taxon>Entomobryoidea</taxon>
        <taxon>Orchesellidae</taxon>
        <taxon>Orchesellinae</taxon>
        <taxon>Orchesella</taxon>
    </lineage>
</organism>
<dbReference type="Pfam" id="PF01400">
    <property type="entry name" value="Astacin"/>
    <property type="match status" value="1"/>
</dbReference>
<keyword evidence="1 2" id="KW-0378">Hydrolase</keyword>
<dbReference type="EC" id="3.4.24.-" evidence="2"/>
<feature type="binding site" evidence="1">
    <location>
        <position position="153"/>
    </location>
    <ligand>
        <name>Zn(2+)</name>
        <dbReference type="ChEBI" id="CHEBI:29105"/>
        <note>catalytic</note>
    </ligand>
</feature>
<evidence type="ECO:0000313" key="5">
    <source>
        <dbReference type="Proteomes" id="UP001642540"/>
    </source>
</evidence>
<keyword evidence="1 2" id="KW-0645">Protease</keyword>
<keyword evidence="1 2" id="KW-0482">Metalloprotease</keyword>
<dbReference type="SUPFAM" id="SSF55486">
    <property type="entry name" value="Metalloproteases ('zincins'), catalytic domain"/>
    <property type="match status" value="1"/>
</dbReference>
<comment type="caution">
    <text evidence="1">Lacks conserved residue(s) required for the propagation of feature annotation.</text>
</comment>
<proteinExistence type="predicted"/>
<evidence type="ECO:0000313" key="4">
    <source>
        <dbReference type="EMBL" id="CAL8095329.1"/>
    </source>
</evidence>
<dbReference type="Proteomes" id="UP001642540">
    <property type="component" value="Unassembled WGS sequence"/>
</dbReference>
<dbReference type="PRINTS" id="PR00480">
    <property type="entry name" value="ASTACIN"/>
</dbReference>
<name>A0ABP1QDM8_9HEXA</name>
<feature type="domain" description="Peptidase M12A" evidence="3">
    <location>
        <begin position="57"/>
        <end position="271"/>
    </location>
</feature>
<dbReference type="EMBL" id="CAXLJM020000027">
    <property type="protein sequence ID" value="CAL8095329.1"/>
    <property type="molecule type" value="Genomic_DNA"/>
</dbReference>
<reference evidence="4 5" key="1">
    <citation type="submission" date="2024-08" db="EMBL/GenBank/DDBJ databases">
        <authorList>
            <person name="Cucini C."/>
            <person name="Frati F."/>
        </authorList>
    </citation>
    <scope>NUCLEOTIDE SEQUENCE [LARGE SCALE GENOMIC DNA]</scope>
</reference>
<dbReference type="PROSITE" id="PS51864">
    <property type="entry name" value="ASTACIN"/>
    <property type="match status" value="1"/>
</dbReference>
<keyword evidence="5" id="KW-1185">Reference proteome</keyword>
<comment type="cofactor">
    <cofactor evidence="1 2">
        <name>Zn(2+)</name>
        <dbReference type="ChEBI" id="CHEBI:29105"/>
    </cofactor>
    <text evidence="1 2">Binds 1 zinc ion per subunit.</text>
</comment>
<keyword evidence="1 2" id="KW-0479">Metal-binding</keyword>
<feature type="active site" evidence="1">
    <location>
        <position position="150"/>
    </location>
</feature>
<feature type="binding site" evidence="1">
    <location>
        <position position="159"/>
    </location>
    <ligand>
        <name>Zn(2+)</name>
        <dbReference type="ChEBI" id="CHEBI:29105"/>
        <note>catalytic</note>
    </ligand>
</feature>
<keyword evidence="1 2" id="KW-0862">Zinc</keyword>